<dbReference type="PANTHER" id="PTHR47997:SF40">
    <property type="entry name" value="TRANSCRIPTION FACTOR MYB26-LIKE"/>
    <property type="match status" value="1"/>
</dbReference>
<comment type="caution">
    <text evidence="10">The sequence shown here is derived from an EMBL/GenBank/DDBJ whole genome shotgun (WGS) entry which is preliminary data.</text>
</comment>
<gene>
    <name evidence="10" type="ORF">PVL29_001079</name>
</gene>
<proteinExistence type="predicted"/>
<name>A0AA39ALX4_VITRO</name>
<feature type="region of interest" description="Disordered" evidence="7">
    <location>
        <begin position="272"/>
        <end position="301"/>
    </location>
</feature>
<keyword evidence="6" id="KW-0539">Nucleus</keyword>
<dbReference type="InterPro" id="IPR017930">
    <property type="entry name" value="Myb_dom"/>
</dbReference>
<dbReference type="Gene3D" id="1.10.10.60">
    <property type="entry name" value="Homeodomain-like"/>
    <property type="match status" value="2"/>
</dbReference>
<evidence type="ECO:0000256" key="2">
    <source>
        <dbReference type="ARBA" id="ARBA00022737"/>
    </source>
</evidence>
<evidence type="ECO:0000259" key="9">
    <source>
        <dbReference type="PROSITE" id="PS51294"/>
    </source>
</evidence>
<keyword evidence="11" id="KW-1185">Reference proteome</keyword>
<keyword evidence="5" id="KW-0804">Transcription</keyword>
<dbReference type="PANTHER" id="PTHR47997">
    <property type="entry name" value="MYB DOMAIN PROTEIN 55"/>
    <property type="match status" value="1"/>
</dbReference>
<evidence type="ECO:0000256" key="4">
    <source>
        <dbReference type="ARBA" id="ARBA00023125"/>
    </source>
</evidence>
<evidence type="ECO:0000259" key="8">
    <source>
        <dbReference type="PROSITE" id="PS50090"/>
    </source>
</evidence>
<dbReference type="InterPro" id="IPR001005">
    <property type="entry name" value="SANT/Myb"/>
</dbReference>
<feature type="compositionally biased region" description="Basic and acidic residues" evidence="7">
    <location>
        <begin position="284"/>
        <end position="300"/>
    </location>
</feature>
<dbReference type="InterPro" id="IPR051953">
    <property type="entry name" value="Plant_SW-associated_TFs"/>
</dbReference>
<evidence type="ECO:0000313" key="10">
    <source>
        <dbReference type="EMBL" id="KAJ9709430.1"/>
    </source>
</evidence>
<dbReference type="GO" id="GO:0005634">
    <property type="term" value="C:nucleus"/>
    <property type="evidence" value="ECO:0007669"/>
    <property type="project" value="UniProtKB-SubCell"/>
</dbReference>
<feature type="domain" description="Myb-like" evidence="8">
    <location>
        <begin position="61"/>
        <end position="111"/>
    </location>
</feature>
<dbReference type="PROSITE" id="PS50090">
    <property type="entry name" value="MYB_LIKE"/>
    <property type="match status" value="2"/>
</dbReference>
<dbReference type="SMART" id="SM00717">
    <property type="entry name" value="SANT"/>
    <property type="match status" value="2"/>
</dbReference>
<dbReference type="InterPro" id="IPR009057">
    <property type="entry name" value="Homeodomain-like_sf"/>
</dbReference>
<dbReference type="AlphaFoldDB" id="A0AA39ALX4"/>
<comment type="subcellular location">
    <subcellularLocation>
        <location evidence="1">Nucleus</location>
    </subcellularLocation>
</comment>
<evidence type="ECO:0000256" key="7">
    <source>
        <dbReference type="SAM" id="MobiDB-lite"/>
    </source>
</evidence>
<evidence type="ECO:0000313" key="11">
    <source>
        <dbReference type="Proteomes" id="UP001168098"/>
    </source>
</evidence>
<dbReference type="Pfam" id="PF00249">
    <property type="entry name" value="Myb_DNA-binding"/>
    <property type="match status" value="2"/>
</dbReference>
<feature type="domain" description="HTH myb-type" evidence="9">
    <location>
        <begin position="8"/>
        <end position="60"/>
    </location>
</feature>
<dbReference type="EMBL" id="JARBHA010000001">
    <property type="protein sequence ID" value="KAJ9709430.1"/>
    <property type="molecule type" value="Genomic_DNA"/>
</dbReference>
<dbReference type="FunFam" id="1.10.10.60:FF:000185">
    <property type="entry name" value="MYB transcription factor"/>
    <property type="match status" value="1"/>
</dbReference>
<keyword evidence="2" id="KW-0677">Repeat</keyword>
<keyword evidence="4" id="KW-0238">DNA-binding</keyword>
<dbReference type="Proteomes" id="UP001168098">
    <property type="component" value="Unassembled WGS sequence"/>
</dbReference>
<dbReference type="SUPFAM" id="SSF46689">
    <property type="entry name" value="Homeodomain-like"/>
    <property type="match status" value="1"/>
</dbReference>
<evidence type="ECO:0000256" key="6">
    <source>
        <dbReference type="ARBA" id="ARBA00023242"/>
    </source>
</evidence>
<feature type="domain" description="Myb-like" evidence="8">
    <location>
        <begin position="8"/>
        <end position="60"/>
    </location>
</feature>
<dbReference type="PROSITE" id="PS51294">
    <property type="entry name" value="HTH_MYB"/>
    <property type="match status" value="2"/>
</dbReference>
<dbReference type="CDD" id="cd00167">
    <property type="entry name" value="SANT"/>
    <property type="match status" value="2"/>
</dbReference>
<feature type="domain" description="HTH myb-type" evidence="9">
    <location>
        <begin position="61"/>
        <end position="115"/>
    </location>
</feature>
<organism evidence="10 11">
    <name type="scientific">Vitis rotundifolia</name>
    <name type="common">Muscadine grape</name>
    <dbReference type="NCBI Taxonomy" id="103349"/>
    <lineage>
        <taxon>Eukaryota</taxon>
        <taxon>Viridiplantae</taxon>
        <taxon>Streptophyta</taxon>
        <taxon>Embryophyta</taxon>
        <taxon>Tracheophyta</taxon>
        <taxon>Spermatophyta</taxon>
        <taxon>Magnoliopsida</taxon>
        <taxon>eudicotyledons</taxon>
        <taxon>Gunneridae</taxon>
        <taxon>Pentapetalae</taxon>
        <taxon>rosids</taxon>
        <taxon>Vitales</taxon>
        <taxon>Vitaceae</taxon>
        <taxon>Viteae</taxon>
        <taxon>Vitis</taxon>
    </lineage>
</organism>
<evidence type="ECO:0000256" key="3">
    <source>
        <dbReference type="ARBA" id="ARBA00023015"/>
    </source>
</evidence>
<protein>
    <submittedName>
        <fullName evidence="10">Uncharacterized protein</fullName>
    </submittedName>
</protein>
<reference evidence="10 11" key="1">
    <citation type="journal article" date="2023" name="BMC Biotechnol.">
        <title>Vitis rotundifolia cv Carlos genome sequencing.</title>
        <authorList>
            <person name="Huff M."/>
            <person name="Hulse-Kemp A."/>
            <person name="Scheffler B."/>
            <person name="Youngblood R."/>
            <person name="Simpson S."/>
            <person name="Babiker E."/>
            <person name="Staton M."/>
        </authorList>
    </citation>
    <scope>NUCLEOTIDE SEQUENCE [LARGE SCALE GENOMIC DNA]</scope>
    <source>
        <tissue evidence="10">Leaf</tissue>
    </source>
</reference>
<dbReference type="FunFam" id="1.10.10.60:FF:000140">
    <property type="entry name" value="Myb transcription factor"/>
    <property type="match status" value="1"/>
</dbReference>
<sequence length="345" mass="38775">MGHHCCSKQKVKRGLWSPEEDEKLIRYITTNGHGCWSSVPKLAGLQRCGKSCRLRWINYLRPDLKRGSFSAQEERTIIDVHRIVGNRWAQIAKYLPGRTDNEVKNFWNSCIKKKLIAQGLDPNTHHLLPPNDQINSNNNNTNACTLSHIHPQPTALVFSSNTQMIKDAKMDMKSPFMTLPPLPPPPDTSNSIHPPSLHGISAIPPFEFLNPNYVWMTTVSDQNQHAVMELVNRSSMGRSTPIGPYQINPSGFEILEENYTWDTIASLEPRKQLEGVQQQQQQDKVCEGKADNSKELRSGENIDNSFDSSSFDLELEYSGLLPCGTGMYCSSTSSSCIDQLAWGDC</sequence>
<accession>A0AA39ALX4</accession>
<evidence type="ECO:0000256" key="5">
    <source>
        <dbReference type="ARBA" id="ARBA00023163"/>
    </source>
</evidence>
<dbReference type="GO" id="GO:0003677">
    <property type="term" value="F:DNA binding"/>
    <property type="evidence" value="ECO:0007669"/>
    <property type="project" value="UniProtKB-KW"/>
</dbReference>
<evidence type="ECO:0000256" key="1">
    <source>
        <dbReference type="ARBA" id="ARBA00004123"/>
    </source>
</evidence>
<keyword evidence="3" id="KW-0805">Transcription regulation</keyword>